<gene>
    <name evidence="8" type="ORF">ASEP1449_LOCUS2930</name>
</gene>
<name>A0A7S2U7N4_9STRA</name>
<evidence type="ECO:0000256" key="1">
    <source>
        <dbReference type="ARBA" id="ARBA00004141"/>
    </source>
</evidence>
<evidence type="ECO:0000256" key="7">
    <source>
        <dbReference type="SAM" id="Phobius"/>
    </source>
</evidence>
<dbReference type="InterPro" id="IPR007881">
    <property type="entry name" value="UNC-50"/>
</dbReference>
<feature type="transmembrane region" description="Helical" evidence="7">
    <location>
        <begin position="219"/>
        <end position="241"/>
    </location>
</feature>
<keyword evidence="3 7" id="KW-0812">Transmembrane</keyword>
<evidence type="ECO:0000256" key="3">
    <source>
        <dbReference type="ARBA" id="ARBA00022692"/>
    </source>
</evidence>
<feature type="transmembrane region" description="Helical" evidence="7">
    <location>
        <begin position="139"/>
        <end position="159"/>
    </location>
</feature>
<feature type="transmembrane region" description="Helical" evidence="7">
    <location>
        <begin position="253"/>
        <end position="273"/>
    </location>
</feature>
<keyword evidence="4 7" id="KW-1133">Transmembrane helix</keyword>
<dbReference type="AlphaFoldDB" id="A0A7S2U7N4"/>
<dbReference type="PANTHER" id="PTHR12841:SF6">
    <property type="entry name" value="PROTEIN UNC-50 HOMOLOG"/>
    <property type="match status" value="1"/>
</dbReference>
<evidence type="ECO:0000313" key="8">
    <source>
        <dbReference type="EMBL" id="CAD9811106.1"/>
    </source>
</evidence>
<evidence type="ECO:0000256" key="5">
    <source>
        <dbReference type="ARBA" id="ARBA00023136"/>
    </source>
</evidence>
<protein>
    <recommendedName>
        <fullName evidence="9">UNC-50 family protein</fullName>
    </recommendedName>
</protein>
<feature type="compositionally biased region" description="Low complexity" evidence="6">
    <location>
        <begin position="1"/>
        <end position="15"/>
    </location>
</feature>
<accession>A0A7S2U7N4</accession>
<proteinExistence type="inferred from homology"/>
<organism evidence="8">
    <name type="scientific">Attheya septentrionalis</name>
    <dbReference type="NCBI Taxonomy" id="420275"/>
    <lineage>
        <taxon>Eukaryota</taxon>
        <taxon>Sar</taxon>
        <taxon>Stramenopiles</taxon>
        <taxon>Ochrophyta</taxon>
        <taxon>Bacillariophyta</taxon>
        <taxon>Coscinodiscophyceae</taxon>
        <taxon>Chaetocerotophycidae</taxon>
        <taxon>Chaetocerotales</taxon>
        <taxon>Attheyaceae</taxon>
        <taxon>Attheya</taxon>
    </lineage>
</organism>
<feature type="region of interest" description="Disordered" evidence="6">
    <location>
        <begin position="1"/>
        <end position="38"/>
    </location>
</feature>
<dbReference type="Pfam" id="PF05216">
    <property type="entry name" value="UNC-50"/>
    <property type="match status" value="1"/>
</dbReference>
<feature type="compositionally biased region" description="Low complexity" evidence="6">
    <location>
        <begin position="26"/>
        <end position="37"/>
    </location>
</feature>
<comment type="similarity">
    <text evidence="2">Belongs to the unc-50 family.</text>
</comment>
<comment type="subcellular location">
    <subcellularLocation>
        <location evidence="1">Membrane</location>
        <topology evidence="1">Multi-pass membrane protein</topology>
    </subcellularLocation>
</comment>
<evidence type="ECO:0000256" key="2">
    <source>
        <dbReference type="ARBA" id="ARBA00006293"/>
    </source>
</evidence>
<evidence type="ECO:0000256" key="4">
    <source>
        <dbReference type="ARBA" id="ARBA00022989"/>
    </source>
</evidence>
<evidence type="ECO:0000256" key="6">
    <source>
        <dbReference type="SAM" id="MobiDB-lite"/>
    </source>
</evidence>
<sequence>MSSSTSTTGGTVSSTARHKTRLAVPSGTDSSSRSTYGSGSGGGALSSLGTVMSPAQYLARLVDVQQMDVQSALDQMRTLCTLSPQRVYKTSYYRKQTKNHWARDDPAFCFLQMVFLALASIAYCVAFREDSLVSSTIGFAIKSILINWFGLGILIASIGREFANRHLTVHQSSSHVRQGVEWLYAFDIHCNAFFPLFVALYGLQFFLLPIVLGKSLLSLVLANTLYAAAFSWYFYITHLGYRALPFLSSTEVFLFPIAGIMIVYLINLVGYPFGFGWNASRIMAHFYFD</sequence>
<reference evidence="8" key="1">
    <citation type="submission" date="2021-01" db="EMBL/GenBank/DDBJ databases">
        <authorList>
            <person name="Corre E."/>
            <person name="Pelletier E."/>
            <person name="Niang G."/>
            <person name="Scheremetjew M."/>
            <person name="Finn R."/>
            <person name="Kale V."/>
            <person name="Holt S."/>
            <person name="Cochrane G."/>
            <person name="Meng A."/>
            <person name="Brown T."/>
            <person name="Cohen L."/>
        </authorList>
    </citation>
    <scope>NUCLEOTIDE SEQUENCE</scope>
    <source>
        <strain evidence="8">CCMP2084</strain>
    </source>
</reference>
<dbReference type="PANTHER" id="PTHR12841">
    <property type="entry name" value="PROTEIN UNC-50 HOMOLOG"/>
    <property type="match status" value="1"/>
</dbReference>
<feature type="transmembrane region" description="Helical" evidence="7">
    <location>
        <begin position="192"/>
        <end position="212"/>
    </location>
</feature>
<keyword evidence="5 7" id="KW-0472">Membrane</keyword>
<dbReference type="GO" id="GO:0000139">
    <property type="term" value="C:Golgi membrane"/>
    <property type="evidence" value="ECO:0007669"/>
    <property type="project" value="TreeGrafter"/>
</dbReference>
<feature type="transmembrane region" description="Helical" evidence="7">
    <location>
        <begin position="107"/>
        <end position="127"/>
    </location>
</feature>
<dbReference type="EMBL" id="HBHQ01004409">
    <property type="protein sequence ID" value="CAD9811106.1"/>
    <property type="molecule type" value="Transcribed_RNA"/>
</dbReference>
<evidence type="ECO:0008006" key="9">
    <source>
        <dbReference type="Google" id="ProtNLM"/>
    </source>
</evidence>